<dbReference type="InterPro" id="IPR020210">
    <property type="entry name" value="Uncharacterised_YpbF_TM"/>
</dbReference>
<gene>
    <name evidence="2" type="ORF">EDD69_101139</name>
</gene>
<keyword evidence="1" id="KW-0472">Membrane</keyword>
<evidence type="ECO:0000313" key="3">
    <source>
        <dbReference type="Proteomes" id="UP000295658"/>
    </source>
</evidence>
<name>A0A4V2QAM8_9BACL</name>
<dbReference type="EMBL" id="SLUL01000001">
    <property type="protein sequence ID" value="TCL53132.1"/>
    <property type="molecule type" value="Genomic_DNA"/>
</dbReference>
<sequence length="149" mass="18111">MVTIFPIEIDEVTKQMLLHLIERKKEWDELETKQKWMKWCAILVFVAFASYLYVAIIRPSQGTIDRMISLFLDNSFHLYMLMFVFSIYWGSSFYKKKCEKAEQEFHALRCEMIQKSADLFRTEDAWNARHLLFAWMKNEHDINLYYENK</sequence>
<feature type="transmembrane region" description="Helical" evidence="1">
    <location>
        <begin position="76"/>
        <end position="94"/>
    </location>
</feature>
<evidence type="ECO:0000313" key="2">
    <source>
        <dbReference type="EMBL" id="TCL53132.1"/>
    </source>
</evidence>
<keyword evidence="3" id="KW-1185">Reference proteome</keyword>
<dbReference type="RefSeq" id="WP_243643002.1">
    <property type="nucleotide sequence ID" value="NZ_SLUL01000001.1"/>
</dbReference>
<keyword evidence="1" id="KW-0812">Transmembrane</keyword>
<organism evidence="2 3">
    <name type="scientific">Thermolongibacillus altinsuensis</name>
    <dbReference type="NCBI Taxonomy" id="575256"/>
    <lineage>
        <taxon>Bacteria</taxon>
        <taxon>Bacillati</taxon>
        <taxon>Bacillota</taxon>
        <taxon>Bacilli</taxon>
        <taxon>Bacillales</taxon>
        <taxon>Anoxybacillaceae</taxon>
        <taxon>Thermolongibacillus</taxon>
    </lineage>
</organism>
<reference evidence="2 3" key="1">
    <citation type="submission" date="2019-03" db="EMBL/GenBank/DDBJ databases">
        <title>Genomic Encyclopedia of Type Strains, Phase IV (KMG-IV): sequencing the most valuable type-strain genomes for metagenomic binning, comparative biology and taxonomic classification.</title>
        <authorList>
            <person name="Goeker M."/>
        </authorList>
    </citation>
    <scope>NUCLEOTIDE SEQUENCE [LARGE SCALE GENOMIC DNA]</scope>
    <source>
        <strain evidence="2 3">DSM 24979</strain>
    </source>
</reference>
<dbReference type="Proteomes" id="UP000295658">
    <property type="component" value="Unassembled WGS sequence"/>
</dbReference>
<evidence type="ECO:0000256" key="1">
    <source>
        <dbReference type="SAM" id="Phobius"/>
    </source>
</evidence>
<keyword evidence="1" id="KW-1133">Transmembrane helix</keyword>
<dbReference type="Pfam" id="PF10864">
    <property type="entry name" value="DUF2663"/>
    <property type="match status" value="1"/>
</dbReference>
<comment type="caution">
    <text evidence="2">The sequence shown here is derived from an EMBL/GenBank/DDBJ whole genome shotgun (WGS) entry which is preliminary data.</text>
</comment>
<dbReference type="AlphaFoldDB" id="A0A4V2QAM8"/>
<accession>A0A4V2QAM8</accession>
<protein>
    <submittedName>
        <fullName evidence="2">Uncharacterized protein DUF2663</fullName>
    </submittedName>
</protein>
<feature type="transmembrane region" description="Helical" evidence="1">
    <location>
        <begin position="36"/>
        <end position="56"/>
    </location>
</feature>
<proteinExistence type="predicted"/>